<dbReference type="PATRIC" id="fig|1612624.7.peg.178"/>
<dbReference type="Proteomes" id="UP000093111">
    <property type="component" value="Plasmid pF5.1a"/>
</dbReference>
<geneLocation type="plasmid" evidence="2">
    <name>pf5.1a</name>
</geneLocation>
<keyword evidence="2" id="KW-1185">Reference proteome</keyword>
<organism evidence="1 2">
    <name type="scientific">Pararhizobium polonicum</name>
    <dbReference type="NCBI Taxonomy" id="1612624"/>
    <lineage>
        <taxon>Bacteria</taxon>
        <taxon>Pseudomonadati</taxon>
        <taxon>Pseudomonadota</taxon>
        <taxon>Alphaproteobacteria</taxon>
        <taxon>Hyphomicrobiales</taxon>
        <taxon>Rhizobiaceae</taxon>
        <taxon>Rhizobium/Agrobacterium group</taxon>
        <taxon>Pararhizobium</taxon>
    </lineage>
</organism>
<protein>
    <submittedName>
        <fullName evidence="1">VirB1 type IV secretion protein</fullName>
    </submittedName>
</protein>
<comment type="caution">
    <text evidence="1">The sequence shown here is derived from an EMBL/GenBank/DDBJ whole genome shotgun (WGS) entry which is preliminary data.</text>
</comment>
<gene>
    <name evidence="1" type="ORF">ADU59_00845</name>
</gene>
<dbReference type="RefSeq" id="WP_068950783.1">
    <property type="nucleotide sequence ID" value="NZ_CM004502.1"/>
</dbReference>
<name>A0A1C7P8I6_9HYPH</name>
<dbReference type="AlphaFoldDB" id="A0A1C7P8I6"/>
<reference evidence="1 2" key="1">
    <citation type="journal article" date="2016" name="Syst. Appl. Microbiol.">
        <title>Pararhizobium polonicum sp. nov. isolated from tumors on stone fruit rootstocks.</title>
        <authorList>
            <person name="Pulawska J."/>
            <person name="Kuzmanovic N."/>
            <person name="Willems A."/>
            <person name="Pothier J.F."/>
        </authorList>
    </citation>
    <scope>NUCLEOTIDE SEQUENCE [LARGE SCALE GENOMIC DNA]</scope>
    <source>
        <strain evidence="1 2">F5.1</strain>
        <plasmid evidence="1">pF5.1a</plasmid>
    </source>
</reference>
<evidence type="ECO:0000313" key="2">
    <source>
        <dbReference type="Proteomes" id="UP000093111"/>
    </source>
</evidence>
<proteinExistence type="predicted"/>
<dbReference type="OrthoDB" id="8277605at2"/>
<accession>A0A1C7P8I6</accession>
<evidence type="ECO:0000313" key="1">
    <source>
        <dbReference type="EMBL" id="OBZ97615.1"/>
    </source>
</evidence>
<sequence>MPIAFLDLAQTCAPYVSSETLAGVVSLESRFAPFNIRINSGAPLKRQPATKAEAIEVATSLAAGQQDIQMGLGGIGLEELHRLNLSISDAFDPCVNLQATATLLDGYYRLAVKEGADAGRAEQIMLQSYYGRDDPSIGAMVNYDDQVHREIKRLGPTMARVTIGDTGEGSEDDVPNEIPSADAVAEVVAENSPEKIAAISAAPAWDVFKTRRRSSVLVFQSNQSEQSK</sequence>
<keyword evidence="1" id="KW-0614">Plasmid</keyword>
<dbReference type="EMBL" id="LGLV01000001">
    <property type="protein sequence ID" value="OBZ97615.1"/>
    <property type="molecule type" value="Genomic_DNA"/>
</dbReference>